<dbReference type="SUPFAM" id="SSF81383">
    <property type="entry name" value="F-box domain"/>
    <property type="match status" value="1"/>
</dbReference>
<dbReference type="InterPro" id="IPR032675">
    <property type="entry name" value="LRR_dom_sf"/>
</dbReference>
<dbReference type="Pfam" id="PF00646">
    <property type="entry name" value="F-box"/>
    <property type="match status" value="1"/>
</dbReference>
<organism evidence="2 3">
    <name type="scientific">Aquilegia coerulea</name>
    <name type="common">Rocky mountain columbine</name>
    <dbReference type="NCBI Taxonomy" id="218851"/>
    <lineage>
        <taxon>Eukaryota</taxon>
        <taxon>Viridiplantae</taxon>
        <taxon>Streptophyta</taxon>
        <taxon>Embryophyta</taxon>
        <taxon>Tracheophyta</taxon>
        <taxon>Spermatophyta</taxon>
        <taxon>Magnoliopsida</taxon>
        <taxon>Ranunculales</taxon>
        <taxon>Ranunculaceae</taxon>
        <taxon>Thalictroideae</taxon>
        <taxon>Aquilegia</taxon>
    </lineage>
</organism>
<dbReference type="InParanoid" id="A0A2G5CQ14"/>
<evidence type="ECO:0000313" key="3">
    <source>
        <dbReference type="Proteomes" id="UP000230069"/>
    </source>
</evidence>
<accession>A0A2G5CQ14</accession>
<dbReference type="Gene3D" id="1.20.1280.50">
    <property type="match status" value="1"/>
</dbReference>
<evidence type="ECO:0000313" key="2">
    <source>
        <dbReference type="EMBL" id="PIA33348.1"/>
    </source>
</evidence>
<name>A0A2G5CQ14_AQUCA</name>
<dbReference type="Gene3D" id="3.80.10.10">
    <property type="entry name" value="Ribonuclease Inhibitor"/>
    <property type="match status" value="1"/>
</dbReference>
<protein>
    <recommendedName>
        <fullName evidence="1">F-box domain-containing protein</fullName>
    </recommendedName>
</protein>
<dbReference type="PANTHER" id="PTHR38926:SF5">
    <property type="entry name" value="F-BOX AND LEUCINE-RICH REPEAT PROTEIN 6"/>
    <property type="match status" value="1"/>
</dbReference>
<keyword evidence="3" id="KW-1185">Reference proteome</keyword>
<dbReference type="STRING" id="218851.A0A2G5CQ14"/>
<dbReference type="AlphaFoldDB" id="A0A2G5CQ14"/>
<dbReference type="Proteomes" id="UP000230069">
    <property type="component" value="Unassembled WGS sequence"/>
</dbReference>
<dbReference type="InterPro" id="IPR001810">
    <property type="entry name" value="F-box_dom"/>
</dbReference>
<reference evidence="2 3" key="1">
    <citation type="submission" date="2017-09" db="EMBL/GenBank/DDBJ databases">
        <title>WGS assembly of Aquilegia coerulea Goldsmith.</title>
        <authorList>
            <person name="Hodges S."/>
            <person name="Kramer E."/>
            <person name="Nordborg M."/>
            <person name="Tomkins J."/>
            <person name="Borevitz J."/>
            <person name="Derieg N."/>
            <person name="Yan J."/>
            <person name="Mihaltcheva S."/>
            <person name="Hayes R.D."/>
            <person name="Rokhsar D."/>
        </authorList>
    </citation>
    <scope>NUCLEOTIDE SEQUENCE [LARGE SCALE GENOMIC DNA]</scope>
    <source>
        <strain evidence="3">cv. Goldsmith</strain>
    </source>
</reference>
<proteinExistence type="predicted"/>
<dbReference type="OrthoDB" id="1929062at2759"/>
<feature type="domain" description="F-box" evidence="1">
    <location>
        <begin position="19"/>
        <end position="60"/>
    </location>
</feature>
<dbReference type="SUPFAM" id="SSF52047">
    <property type="entry name" value="RNI-like"/>
    <property type="match status" value="1"/>
</dbReference>
<dbReference type="PANTHER" id="PTHR38926">
    <property type="entry name" value="F-BOX DOMAIN CONTAINING PROTEIN, EXPRESSED"/>
    <property type="match status" value="1"/>
</dbReference>
<gene>
    <name evidence="2" type="ORF">AQUCO_04100043v1</name>
</gene>
<dbReference type="InterPro" id="IPR036047">
    <property type="entry name" value="F-box-like_dom_sf"/>
</dbReference>
<sequence length="362" mass="41388">MEGKTIETTSSLVEVKRNWEDLSMDCLIKVFERVGLESLILDIPFVCKSWYKASLDPLCYKLLYFEFLPLNRSSWAIKLTRDASLWPESIFPKAVPSMQFIKIAVHRSCGMATELKFPNYHSTVYGDNTSLMEAFFSVKSLEYVLERCPALKTLTLPVFSFKRLMAEINECLLKMICKLKNLESLMILNTEYLFNEILNQIHIHCPNFRSLTAKIHHIHIYCFQPKSRWDQIPNDIASAIVTFLPDIKHLVLRDACLARESLLLILSGCRKLELLDVTKCRGFDADDAEILTLASHIKIFKSEGSVVYEHSDDDDYGLPTWIDSDYSDDDDDFFGVNLNDGAGDNLEENNGYNSDNSLGFGL</sequence>
<evidence type="ECO:0000259" key="1">
    <source>
        <dbReference type="Pfam" id="PF00646"/>
    </source>
</evidence>
<dbReference type="EMBL" id="KZ305058">
    <property type="protein sequence ID" value="PIA33348.1"/>
    <property type="molecule type" value="Genomic_DNA"/>
</dbReference>